<dbReference type="PANTHER" id="PTHR32401:SF56">
    <property type="entry name" value="OS09G0336400 PROTEIN"/>
    <property type="match status" value="1"/>
</dbReference>
<dbReference type="InterPro" id="IPR013320">
    <property type="entry name" value="ConA-like_dom_sf"/>
</dbReference>
<dbReference type="AlphaFoldDB" id="A0ABC9FGC3"/>
<evidence type="ECO:0000256" key="3">
    <source>
        <dbReference type="SAM" id="SignalP"/>
    </source>
</evidence>
<keyword evidence="2" id="KW-0430">Lectin</keyword>
<name>A0ABC9FGC3_9POAL</name>
<protein>
    <recommendedName>
        <fullName evidence="4">Legume lectin domain-containing protein</fullName>
    </recommendedName>
</protein>
<gene>
    <name evidence="5" type="ORF">URODEC1_LOCUS105384</name>
</gene>
<sequence>MATDRPHLLAPILVFSFLSLPGVTTSQSFNFNFSQPGIFDHGDLKAFFLNSTHPYSQVDSADAYAEPNKTEMIHSDTEMTSQIIGGVLYTKPVTLWDEATSEVASFRLRLAFCLRNFQGSTSKNATVSRMAIFLGQHQRGVPASMTSNGTNYSNPNATTSKDQIIEVEFDAYLQEKKGDGLSRTVSIDVNYIVSKAQVNTTFPSNTMNNSSGCSMMIVQIDYDGGRKRLDTSLQFGDVSHHINASVDLRKTMPKEAAIGFLSTTDQPIELHNVLSWSFNSTLGRTDATMIEAPSEMAPQTPVINSSTDPWWEIIFRLDPRGWSMELNLQFQFERIWDRISMAVNSSFSITLVYGIPNRI</sequence>
<comment type="similarity">
    <text evidence="1">Belongs to the leguminous lectin family.</text>
</comment>
<accession>A0ABC9FGC3</accession>
<evidence type="ECO:0000313" key="5">
    <source>
        <dbReference type="EMBL" id="CAL5074752.1"/>
    </source>
</evidence>
<feature type="signal peptide" evidence="3">
    <location>
        <begin position="1"/>
        <end position="26"/>
    </location>
</feature>
<evidence type="ECO:0000256" key="2">
    <source>
        <dbReference type="ARBA" id="ARBA00022734"/>
    </source>
</evidence>
<dbReference type="SUPFAM" id="SSF49899">
    <property type="entry name" value="Concanavalin A-like lectins/glucanases"/>
    <property type="match status" value="1"/>
</dbReference>
<dbReference type="InterPro" id="IPR050258">
    <property type="entry name" value="Leguminous_Lectin"/>
</dbReference>
<feature type="chain" id="PRO_5044793577" description="Legume lectin domain-containing protein" evidence="3">
    <location>
        <begin position="27"/>
        <end position="359"/>
    </location>
</feature>
<dbReference type="Pfam" id="PF00139">
    <property type="entry name" value="Lectin_legB"/>
    <property type="match status" value="1"/>
</dbReference>
<keyword evidence="6" id="KW-1185">Reference proteome</keyword>
<dbReference type="Gene3D" id="2.60.120.200">
    <property type="match status" value="1"/>
</dbReference>
<keyword evidence="3" id="KW-0732">Signal</keyword>
<evidence type="ECO:0000313" key="6">
    <source>
        <dbReference type="Proteomes" id="UP001497457"/>
    </source>
</evidence>
<evidence type="ECO:0000259" key="4">
    <source>
        <dbReference type="Pfam" id="PF00139"/>
    </source>
</evidence>
<feature type="domain" description="Legume lectin" evidence="4">
    <location>
        <begin position="66"/>
        <end position="286"/>
    </location>
</feature>
<dbReference type="InterPro" id="IPR001220">
    <property type="entry name" value="Legume_lectin_dom"/>
</dbReference>
<reference evidence="5 6" key="2">
    <citation type="submission" date="2024-10" db="EMBL/GenBank/DDBJ databases">
        <authorList>
            <person name="Ryan C."/>
        </authorList>
    </citation>
    <scope>NUCLEOTIDE SEQUENCE [LARGE SCALE GENOMIC DNA]</scope>
</reference>
<dbReference type="Proteomes" id="UP001497457">
    <property type="component" value="Chromosome 6rd"/>
</dbReference>
<organism evidence="5 6">
    <name type="scientific">Urochloa decumbens</name>
    <dbReference type="NCBI Taxonomy" id="240449"/>
    <lineage>
        <taxon>Eukaryota</taxon>
        <taxon>Viridiplantae</taxon>
        <taxon>Streptophyta</taxon>
        <taxon>Embryophyta</taxon>
        <taxon>Tracheophyta</taxon>
        <taxon>Spermatophyta</taxon>
        <taxon>Magnoliopsida</taxon>
        <taxon>Liliopsida</taxon>
        <taxon>Poales</taxon>
        <taxon>Poaceae</taxon>
        <taxon>PACMAD clade</taxon>
        <taxon>Panicoideae</taxon>
        <taxon>Panicodae</taxon>
        <taxon>Paniceae</taxon>
        <taxon>Melinidinae</taxon>
        <taxon>Urochloa</taxon>
    </lineage>
</organism>
<evidence type="ECO:0000256" key="1">
    <source>
        <dbReference type="ARBA" id="ARBA00007606"/>
    </source>
</evidence>
<dbReference type="GO" id="GO:0030246">
    <property type="term" value="F:carbohydrate binding"/>
    <property type="evidence" value="ECO:0007669"/>
    <property type="project" value="UniProtKB-KW"/>
</dbReference>
<dbReference type="PANTHER" id="PTHR32401">
    <property type="entry name" value="CONCANAVALIN A-LIKE LECTIN FAMILY PROTEIN"/>
    <property type="match status" value="1"/>
</dbReference>
<proteinExistence type="inferred from homology"/>
<dbReference type="EMBL" id="OZ075116">
    <property type="protein sequence ID" value="CAL5074752.1"/>
    <property type="molecule type" value="Genomic_DNA"/>
</dbReference>
<reference evidence="6" key="1">
    <citation type="submission" date="2024-06" db="EMBL/GenBank/DDBJ databases">
        <authorList>
            <person name="Ryan C."/>
        </authorList>
    </citation>
    <scope>NUCLEOTIDE SEQUENCE [LARGE SCALE GENOMIC DNA]</scope>
</reference>